<comment type="caution">
    <text evidence="4">The sequence shown here is derived from an EMBL/GenBank/DDBJ whole genome shotgun (WGS) entry which is preliminary data.</text>
</comment>
<dbReference type="Proteomes" id="UP000292639">
    <property type="component" value="Unassembled WGS sequence"/>
</dbReference>
<dbReference type="PROSITE" id="PS50075">
    <property type="entry name" value="CARRIER"/>
    <property type="match status" value="1"/>
</dbReference>
<dbReference type="PROSITE" id="PS00012">
    <property type="entry name" value="PHOSPHOPANTETHEINE"/>
    <property type="match status" value="1"/>
</dbReference>
<dbReference type="InterPro" id="IPR009081">
    <property type="entry name" value="PP-bd_ACP"/>
</dbReference>
<dbReference type="AlphaFoldDB" id="A0A4Q9RCN3"/>
<evidence type="ECO:0000256" key="2">
    <source>
        <dbReference type="ARBA" id="ARBA00022553"/>
    </source>
</evidence>
<protein>
    <submittedName>
        <fullName evidence="4">Polyketide synthase</fullName>
    </submittedName>
</protein>
<dbReference type="OrthoDB" id="9023404at2"/>
<dbReference type="EMBL" id="QJUP01000006">
    <property type="protein sequence ID" value="TBU98123.1"/>
    <property type="molecule type" value="Genomic_DNA"/>
</dbReference>
<accession>A0A4Q9RCN3</accession>
<feature type="domain" description="Carrier" evidence="3">
    <location>
        <begin position="3"/>
        <end position="80"/>
    </location>
</feature>
<sequence length="83" mass="9097">MKLEKNLVAEFILDRVAELTKSPRAPLRADTRLVDAGVDSLRAVLICGHLEDKFAIEVEPSLMFEYQTAGEVADALVRQAVAA</sequence>
<name>A0A4Q9RCN3_9GAMM</name>
<evidence type="ECO:0000313" key="5">
    <source>
        <dbReference type="Proteomes" id="UP000292639"/>
    </source>
</evidence>
<dbReference type="Gene3D" id="1.10.1200.10">
    <property type="entry name" value="ACP-like"/>
    <property type="match status" value="1"/>
</dbReference>
<gene>
    <name evidence="4" type="ORF">DNJ96_06770</name>
</gene>
<proteinExistence type="predicted"/>
<dbReference type="InterPro" id="IPR006162">
    <property type="entry name" value="Ppantetheine_attach_site"/>
</dbReference>
<reference evidence="4 5" key="1">
    <citation type="submission" date="2018-06" db="EMBL/GenBank/DDBJ databases">
        <title>Three novel Pseudomonas species isolated from symptomatic oak.</title>
        <authorList>
            <person name="Bueno-Gonzalez V."/>
            <person name="Brady C."/>
        </authorList>
    </citation>
    <scope>NUCLEOTIDE SEQUENCE [LARGE SCALE GENOMIC DNA]</scope>
    <source>
        <strain evidence="4 5">P17C</strain>
    </source>
</reference>
<evidence type="ECO:0000259" key="3">
    <source>
        <dbReference type="PROSITE" id="PS50075"/>
    </source>
</evidence>
<dbReference type="SMART" id="SM00823">
    <property type="entry name" value="PKS_PP"/>
    <property type="match status" value="1"/>
</dbReference>
<dbReference type="RefSeq" id="WP_131184522.1">
    <property type="nucleotide sequence ID" value="NZ_QJUO01000014.1"/>
</dbReference>
<evidence type="ECO:0000313" key="4">
    <source>
        <dbReference type="EMBL" id="TBU98123.1"/>
    </source>
</evidence>
<dbReference type="InterPro" id="IPR036736">
    <property type="entry name" value="ACP-like_sf"/>
</dbReference>
<evidence type="ECO:0000256" key="1">
    <source>
        <dbReference type="ARBA" id="ARBA00022450"/>
    </source>
</evidence>
<dbReference type="InterPro" id="IPR020806">
    <property type="entry name" value="PKS_PP-bd"/>
</dbReference>
<organism evidence="4 5">
    <name type="scientific">Stutzerimonas kirkiae</name>
    <dbReference type="NCBI Taxonomy" id="2211392"/>
    <lineage>
        <taxon>Bacteria</taxon>
        <taxon>Pseudomonadati</taxon>
        <taxon>Pseudomonadota</taxon>
        <taxon>Gammaproteobacteria</taxon>
        <taxon>Pseudomonadales</taxon>
        <taxon>Pseudomonadaceae</taxon>
        <taxon>Stutzerimonas</taxon>
    </lineage>
</organism>
<keyword evidence="2" id="KW-0597">Phosphoprotein</keyword>
<keyword evidence="5" id="KW-1185">Reference proteome</keyword>
<dbReference type="SUPFAM" id="SSF47336">
    <property type="entry name" value="ACP-like"/>
    <property type="match status" value="1"/>
</dbReference>
<dbReference type="Pfam" id="PF00550">
    <property type="entry name" value="PP-binding"/>
    <property type="match status" value="1"/>
</dbReference>
<dbReference type="GO" id="GO:0031177">
    <property type="term" value="F:phosphopantetheine binding"/>
    <property type="evidence" value="ECO:0007669"/>
    <property type="project" value="InterPro"/>
</dbReference>
<keyword evidence="1" id="KW-0596">Phosphopantetheine</keyword>